<keyword evidence="1" id="KW-0472">Membrane</keyword>
<comment type="caution">
    <text evidence="2">The sequence shown here is derived from an EMBL/GenBank/DDBJ whole genome shotgun (WGS) entry which is preliminary data.</text>
</comment>
<accession>A0ABW5Q3X1</accession>
<feature type="transmembrane region" description="Helical" evidence="1">
    <location>
        <begin position="36"/>
        <end position="56"/>
    </location>
</feature>
<evidence type="ECO:0000313" key="2">
    <source>
        <dbReference type="EMBL" id="MFD2630295.1"/>
    </source>
</evidence>
<evidence type="ECO:0000256" key="1">
    <source>
        <dbReference type="SAM" id="Phobius"/>
    </source>
</evidence>
<protein>
    <submittedName>
        <fullName evidence="2">Uncharacterized protein</fullName>
    </submittedName>
</protein>
<proteinExistence type="predicted"/>
<organism evidence="2 3">
    <name type="scientific">Oceanobacillus kapialis</name>
    <dbReference type="NCBI Taxonomy" id="481353"/>
    <lineage>
        <taxon>Bacteria</taxon>
        <taxon>Bacillati</taxon>
        <taxon>Bacillota</taxon>
        <taxon>Bacilli</taxon>
        <taxon>Bacillales</taxon>
        <taxon>Bacillaceae</taxon>
        <taxon>Oceanobacillus</taxon>
    </lineage>
</organism>
<reference evidence="3" key="1">
    <citation type="journal article" date="2019" name="Int. J. Syst. Evol. Microbiol.">
        <title>The Global Catalogue of Microorganisms (GCM) 10K type strain sequencing project: providing services to taxonomists for standard genome sequencing and annotation.</title>
        <authorList>
            <consortium name="The Broad Institute Genomics Platform"/>
            <consortium name="The Broad Institute Genome Sequencing Center for Infectious Disease"/>
            <person name="Wu L."/>
            <person name="Ma J."/>
        </authorList>
    </citation>
    <scope>NUCLEOTIDE SEQUENCE [LARGE SCALE GENOMIC DNA]</scope>
    <source>
        <strain evidence="3">TISTR 1858</strain>
    </source>
</reference>
<dbReference type="RefSeq" id="WP_379563374.1">
    <property type="nucleotide sequence ID" value="NZ_CP085256.1"/>
</dbReference>
<evidence type="ECO:0000313" key="3">
    <source>
        <dbReference type="Proteomes" id="UP001597451"/>
    </source>
</evidence>
<keyword evidence="1" id="KW-0812">Transmembrane</keyword>
<dbReference type="Proteomes" id="UP001597451">
    <property type="component" value="Unassembled WGS sequence"/>
</dbReference>
<dbReference type="EMBL" id="JBHUMX010000041">
    <property type="protein sequence ID" value="MFD2630295.1"/>
    <property type="molecule type" value="Genomic_DNA"/>
</dbReference>
<keyword evidence="1" id="KW-1133">Transmembrane helix</keyword>
<keyword evidence="3" id="KW-1185">Reference proteome</keyword>
<gene>
    <name evidence="2" type="ORF">ACFSUN_16025</name>
</gene>
<name>A0ABW5Q3X1_9BACI</name>
<sequence length="61" mass="7236">MLIMYLLFAALVLFIFNSLTDRFCKKMEMESLKQKKVFRTINVMVLILLVCSYLRVLNVMV</sequence>